<feature type="compositionally biased region" description="Basic residues" evidence="1">
    <location>
        <begin position="19"/>
        <end position="37"/>
    </location>
</feature>
<dbReference type="EMBL" id="CP017558">
    <property type="protein sequence ID" value="AOW07054.1"/>
    <property type="molecule type" value="Genomic_DNA"/>
</dbReference>
<gene>
    <name evidence="2" type="ORF">YALI1_F16293g</name>
</gene>
<evidence type="ECO:0000256" key="1">
    <source>
        <dbReference type="SAM" id="MobiDB-lite"/>
    </source>
</evidence>
<organism evidence="2 3">
    <name type="scientific">Yarrowia lipolytica</name>
    <name type="common">Candida lipolytica</name>
    <dbReference type="NCBI Taxonomy" id="4952"/>
    <lineage>
        <taxon>Eukaryota</taxon>
        <taxon>Fungi</taxon>
        <taxon>Dikarya</taxon>
        <taxon>Ascomycota</taxon>
        <taxon>Saccharomycotina</taxon>
        <taxon>Dipodascomycetes</taxon>
        <taxon>Dipodascales</taxon>
        <taxon>Dipodascales incertae sedis</taxon>
        <taxon>Yarrowia</taxon>
    </lineage>
</organism>
<accession>A0A1D8NN31</accession>
<feature type="region of interest" description="Disordered" evidence="1">
    <location>
        <begin position="13"/>
        <end position="40"/>
    </location>
</feature>
<evidence type="ECO:0000313" key="2">
    <source>
        <dbReference type="EMBL" id="AOW07054.1"/>
    </source>
</evidence>
<proteinExistence type="predicted"/>
<sequence length="186" mass="21245">MKISHSNCLMISPDWSGSRGRRSQKSKTLVRRRKTPKTPKGAINVKKNHLNPLKPLKPLTPLSDGIYSTNNNLDRRLKTTFLNMQTTRIGPFYFPNRTRVITCPTAGIVFDRFRSSPAPGLPFPILQVLPCLRNERVKKTQKYGLKSSQTSMNRRGDLFIRLGALEKGLRSSFPSFTAVQRYQNHF</sequence>
<dbReference type="Proteomes" id="UP000182444">
    <property type="component" value="Chromosome 1F"/>
</dbReference>
<dbReference type="RefSeq" id="XP_068139456.1">
    <property type="nucleotide sequence ID" value="XM_068283355.1"/>
</dbReference>
<name>A0A1D8NN31_YARLL</name>
<dbReference type="AlphaFoldDB" id="A0A1D8NN31"/>
<reference evidence="2 3" key="1">
    <citation type="journal article" date="2016" name="PLoS ONE">
        <title>Sequence Assembly of Yarrowia lipolytica Strain W29/CLIB89 Shows Transposable Element Diversity.</title>
        <authorList>
            <person name="Magnan C."/>
            <person name="Yu J."/>
            <person name="Chang I."/>
            <person name="Jahn E."/>
            <person name="Kanomata Y."/>
            <person name="Wu J."/>
            <person name="Zeller M."/>
            <person name="Oakes M."/>
            <person name="Baldi P."/>
            <person name="Sandmeyer S."/>
        </authorList>
    </citation>
    <scope>NUCLEOTIDE SEQUENCE [LARGE SCALE GENOMIC DNA]</scope>
    <source>
        <strain evidence="3">CLIB89(W29)</strain>
    </source>
</reference>
<dbReference type="VEuPathDB" id="FungiDB:YALI1_F16293g"/>
<protein>
    <submittedName>
        <fullName evidence="2">Uncharacterized protein</fullName>
    </submittedName>
</protein>
<evidence type="ECO:0000313" key="3">
    <source>
        <dbReference type="Proteomes" id="UP000182444"/>
    </source>
</evidence>
<dbReference type="GeneID" id="94583940"/>